<accession>A0A2S5RA07</accession>
<proteinExistence type="predicted"/>
<gene>
    <name evidence="1" type="ORF">HCUR_00500</name>
</gene>
<dbReference type="EMBL" id="PHHC01000079">
    <property type="protein sequence ID" value="PPE03965.1"/>
    <property type="molecule type" value="Genomic_DNA"/>
</dbReference>
<dbReference type="AlphaFoldDB" id="A0A2S5RA07"/>
<dbReference type="Proteomes" id="UP000239425">
    <property type="component" value="Unassembled WGS sequence"/>
</dbReference>
<organism evidence="1 2">
    <name type="scientific">Holospora curviuscula</name>
    <dbReference type="NCBI Taxonomy" id="1082868"/>
    <lineage>
        <taxon>Bacteria</taxon>
        <taxon>Pseudomonadati</taxon>
        <taxon>Pseudomonadota</taxon>
        <taxon>Alphaproteobacteria</taxon>
        <taxon>Holosporales</taxon>
        <taxon>Holosporaceae</taxon>
        <taxon>Holospora</taxon>
    </lineage>
</organism>
<evidence type="ECO:0000313" key="1">
    <source>
        <dbReference type="EMBL" id="PPE03965.1"/>
    </source>
</evidence>
<evidence type="ECO:0000313" key="2">
    <source>
        <dbReference type="Proteomes" id="UP000239425"/>
    </source>
</evidence>
<sequence>MELMFNTLKPFRRLKTRDDMLDISYPAFFFFLELIFL</sequence>
<name>A0A2S5RA07_9PROT</name>
<comment type="caution">
    <text evidence="1">The sequence shown here is derived from an EMBL/GenBank/DDBJ whole genome shotgun (WGS) entry which is preliminary data.</text>
</comment>
<protein>
    <submittedName>
        <fullName evidence="1">Uncharacterized protein</fullName>
    </submittedName>
</protein>
<keyword evidence="2" id="KW-1185">Reference proteome</keyword>
<reference evidence="1 2" key="1">
    <citation type="submission" date="2017-11" db="EMBL/GenBank/DDBJ databases">
        <title>Comparative genomic analysis of Holospora spp., intranuclear symbionts of paramecia.</title>
        <authorList>
            <person name="Garushyants S.K."/>
            <person name="Beliavskaya A."/>
            <person name="Malko D.B."/>
            <person name="Logacheva M.D."/>
            <person name="Rautian M.S."/>
            <person name="Gelfand M.S."/>
        </authorList>
    </citation>
    <scope>NUCLEOTIDE SEQUENCE [LARGE SCALE GENOMIC DNA]</scope>
    <source>
        <strain evidence="2">02AZ16</strain>
    </source>
</reference>